<reference evidence="1 2" key="1">
    <citation type="submission" date="2020-08" db="EMBL/GenBank/DDBJ databases">
        <title>Genomic Encyclopedia of Type Strains, Phase IV (KMG-IV): sequencing the most valuable type-strain genomes for metagenomic binning, comparative biology and taxonomic classification.</title>
        <authorList>
            <person name="Goeker M."/>
        </authorList>
    </citation>
    <scope>NUCLEOTIDE SEQUENCE [LARGE SCALE GENOMIC DNA]</scope>
    <source>
        <strain evidence="1 2">YC6886</strain>
    </source>
</reference>
<protein>
    <submittedName>
        <fullName evidence="1">Uncharacterized protein</fullName>
    </submittedName>
</protein>
<evidence type="ECO:0000313" key="2">
    <source>
        <dbReference type="Proteomes" id="UP000557717"/>
    </source>
</evidence>
<dbReference type="EMBL" id="JACHFD010000004">
    <property type="protein sequence ID" value="MBB5350800.1"/>
    <property type="molecule type" value="Genomic_DNA"/>
</dbReference>
<organism evidence="1 2">
    <name type="scientific">Haloferula luteola</name>
    <dbReference type="NCBI Taxonomy" id="595692"/>
    <lineage>
        <taxon>Bacteria</taxon>
        <taxon>Pseudomonadati</taxon>
        <taxon>Verrucomicrobiota</taxon>
        <taxon>Verrucomicrobiia</taxon>
        <taxon>Verrucomicrobiales</taxon>
        <taxon>Verrucomicrobiaceae</taxon>
        <taxon>Haloferula</taxon>
    </lineage>
</organism>
<name>A0A840VA24_9BACT</name>
<dbReference type="AlphaFoldDB" id="A0A840VA24"/>
<dbReference type="RefSeq" id="WP_184016404.1">
    <property type="nucleotide sequence ID" value="NZ_JACHFD010000004.1"/>
</dbReference>
<comment type="caution">
    <text evidence="1">The sequence shown here is derived from an EMBL/GenBank/DDBJ whole genome shotgun (WGS) entry which is preliminary data.</text>
</comment>
<proteinExistence type="predicted"/>
<evidence type="ECO:0000313" key="1">
    <source>
        <dbReference type="EMBL" id="MBB5350800.1"/>
    </source>
</evidence>
<keyword evidence="2" id="KW-1185">Reference proteome</keyword>
<sequence length="45" mass="5482">MIAHFSLILNTLREFNLTFGWRRRGVLQRLLQPWKVILESAKEWI</sequence>
<gene>
    <name evidence="1" type="ORF">HNR46_001034</name>
</gene>
<dbReference type="Proteomes" id="UP000557717">
    <property type="component" value="Unassembled WGS sequence"/>
</dbReference>
<accession>A0A840VA24</accession>